<evidence type="ECO:0000313" key="1">
    <source>
        <dbReference type="EMBL" id="EAS36422.1"/>
    </source>
</evidence>
<protein>
    <submittedName>
        <fullName evidence="1">Acetamidase/formamidase</fullName>
    </submittedName>
</protein>
<dbReference type="GeneID" id="4566776"/>
<dbReference type="KEGG" id="cim:CIMG_01776"/>
<dbReference type="RefSeq" id="XP_001248005.1">
    <property type="nucleotide sequence ID" value="XM_001248004.2"/>
</dbReference>
<dbReference type="VEuPathDB" id="FungiDB:CIMG_01776"/>
<dbReference type="OrthoDB" id="3335528at2759"/>
<reference evidence="2" key="1">
    <citation type="journal article" date="2009" name="Genome Res.">
        <title>Comparative genomic analyses of the human fungal pathogens Coccidioides and their relatives.</title>
        <authorList>
            <person name="Sharpton T.J."/>
            <person name="Stajich J.E."/>
            <person name="Rounsley S.D."/>
            <person name="Gardner M.J."/>
            <person name="Wortman J.R."/>
            <person name="Jordar V.S."/>
            <person name="Maiti R."/>
            <person name="Kodira C.D."/>
            <person name="Neafsey D.E."/>
            <person name="Zeng Q."/>
            <person name="Hung C.-Y."/>
            <person name="McMahan C."/>
            <person name="Muszewska A."/>
            <person name="Grynberg M."/>
            <person name="Mandel M.A."/>
            <person name="Kellner E.M."/>
            <person name="Barker B.M."/>
            <person name="Galgiani J.N."/>
            <person name="Orbach M.J."/>
            <person name="Kirkland T.N."/>
            <person name="Cole G.T."/>
            <person name="Henn M.R."/>
            <person name="Birren B.W."/>
            <person name="Taylor J.W."/>
        </authorList>
    </citation>
    <scope>NUCLEOTIDE SEQUENCE [LARGE SCALE GENOMIC DNA]</scope>
    <source>
        <strain evidence="2">RS</strain>
    </source>
</reference>
<dbReference type="STRING" id="246410.A0A0E1S584"/>
<name>A0A0E1S584_COCIM</name>
<dbReference type="EMBL" id="GG704911">
    <property type="protein sequence ID" value="EAS36422.1"/>
    <property type="molecule type" value="Genomic_DNA"/>
</dbReference>
<dbReference type="Gene3D" id="3.10.28.20">
    <property type="entry name" value="Acetamidase/Formamidase-like domains"/>
    <property type="match status" value="1"/>
</dbReference>
<dbReference type="GO" id="GO:0016811">
    <property type="term" value="F:hydrolase activity, acting on carbon-nitrogen (but not peptide) bonds, in linear amides"/>
    <property type="evidence" value="ECO:0007669"/>
    <property type="project" value="InterPro"/>
</dbReference>
<dbReference type="InterPro" id="IPR004304">
    <property type="entry name" value="FmdA_AmdA"/>
</dbReference>
<dbReference type="InParanoid" id="A0A0E1S584"/>
<reference evidence="2" key="2">
    <citation type="journal article" date="2010" name="Genome Res.">
        <title>Population genomic sequencing of Coccidioides fungi reveals recent hybridization and transposon control.</title>
        <authorList>
            <person name="Neafsey D.E."/>
            <person name="Barker B.M."/>
            <person name="Sharpton T.J."/>
            <person name="Stajich J.E."/>
            <person name="Park D.J."/>
            <person name="Whiston E."/>
            <person name="Hung C.-Y."/>
            <person name="McMahan C."/>
            <person name="White J."/>
            <person name="Sykes S."/>
            <person name="Heiman D."/>
            <person name="Young S."/>
            <person name="Zeng Q."/>
            <person name="Abouelleil A."/>
            <person name="Aftuck L."/>
            <person name="Bessette D."/>
            <person name="Brown A."/>
            <person name="FitzGerald M."/>
            <person name="Lui A."/>
            <person name="Macdonald J.P."/>
            <person name="Priest M."/>
            <person name="Orbach M.J."/>
            <person name="Galgiani J.N."/>
            <person name="Kirkland T.N."/>
            <person name="Cole G.T."/>
            <person name="Birren B.W."/>
            <person name="Henn M.R."/>
            <person name="Taylor J.W."/>
            <person name="Rounsley S.D."/>
        </authorList>
    </citation>
    <scope>GENOME REANNOTATION</scope>
    <source>
        <strain evidence="2">RS</strain>
    </source>
</reference>
<sequence>MGRRVSCKTIHRHQQHLKWSKANTPVLTIDSGDTVTFDALDGSNGQINKSSTVDALDTFDVNLADPAFGPIYVNGAEPGDALKVEILNLELGDWGWTAIMPGFGLLEDEFLNPALRIWDIDPNLPYVKFKDGIHIRKQPFLGVMGVAPGEEGEFAMIPPLETGGNMDCRYLIAGSTLYLPVRTKGALFSCGDGHTIQGDGEVCGTAIETSLTATLRFTVCKNQPWVTAPQFQTPPLKEILSEEELSQDKGEYAAMGVDADLREATRKATRNLINWLVSMKDLTREEAYMLASVTGHLKMVEVVDMPNYAVVMSIPLSIFV</sequence>
<accession>A0A0E1S584</accession>
<organism evidence="1 2">
    <name type="scientific">Coccidioides immitis (strain RS)</name>
    <name type="common">Valley fever fungus</name>
    <dbReference type="NCBI Taxonomy" id="246410"/>
    <lineage>
        <taxon>Eukaryota</taxon>
        <taxon>Fungi</taxon>
        <taxon>Dikarya</taxon>
        <taxon>Ascomycota</taxon>
        <taxon>Pezizomycotina</taxon>
        <taxon>Eurotiomycetes</taxon>
        <taxon>Eurotiomycetidae</taxon>
        <taxon>Onygenales</taxon>
        <taxon>Onygenaceae</taxon>
        <taxon>Coccidioides</taxon>
    </lineage>
</organism>
<dbReference type="PANTHER" id="PTHR31891:SF1">
    <property type="entry name" value="FORMAMIDASE C869.04-RELATED"/>
    <property type="match status" value="1"/>
</dbReference>
<dbReference type="Gene3D" id="2.60.120.580">
    <property type="entry name" value="Acetamidase/Formamidase-like domains"/>
    <property type="match status" value="2"/>
</dbReference>
<evidence type="ECO:0000313" key="2">
    <source>
        <dbReference type="Proteomes" id="UP000001261"/>
    </source>
</evidence>
<dbReference type="OMA" id="GGNMDCR"/>
<dbReference type="PANTHER" id="PTHR31891">
    <property type="entry name" value="FORMAMIDASE C869.04-RELATED"/>
    <property type="match status" value="1"/>
</dbReference>
<dbReference type="Proteomes" id="UP000001261">
    <property type="component" value="Unassembled WGS sequence"/>
</dbReference>
<gene>
    <name evidence="1" type="ORF">CIMG_01776</name>
</gene>
<keyword evidence="2" id="KW-1185">Reference proteome</keyword>
<proteinExistence type="predicted"/>
<dbReference type="AlphaFoldDB" id="A0A0E1S584"/>
<dbReference type="SUPFAM" id="SSF141130">
    <property type="entry name" value="Acetamidase/Formamidase-like"/>
    <property type="match status" value="1"/>
</dbReference>
<dbReference type="Pfam" id="PF03069">
    <property type="entry name" value="FmdA_AmdA"/>
    <property type="match status" value="2"/>
</dbReference>